<protein>
    <recommendedName>
        <fullName evidence="2">Fibrinogen C-terminal domain-containing protein</fullName>
    </recommendedName>
</protein>
<dbReference type="SMART" id="SM00186">
    <property type="entry name" value="FBG"/>
    <property type="match status" value="1"/>
</dbReference>
<dbReference type="PROSITE" id="PS51406">
    <property type="entry name" value="FIBRINOGEN_C_2"/>
    <property type="match status" value="1"/>
</dbReference>
<evidence type="ECO:0000256" key="1">
    <source>
        <dbReference type="SAM" id="SignalP"/>
    </source>
</evidence>
<comment type="caution">
    <text evidence="3">The sequence shown here is derived from an EMBL/GenBank/DDBJ whole genome shotgun (WGS) entry which is preliminary data.</text>
</comment>
<sequence length="202" mass="21665">MAFIKGGLLVVLSVVQSMGTALPMGVGAGWQWRSRAHQKTTGQTPMFDTGNATVYRGAAKATSLAHAPDGQVTLDLGDGGDPIAVTLSSGRVVIQKRTSGSIDFFRGWSEYKSGFGDNDNFWLGNDNIHRLTEASSEIELRVDLVDATGQPGHATYSNFHVDSESNLYRLTIGGYSGDIGDSLSFHNGRSFSTSDQDNDLDQ</sequence>
<reference evidence="3" key="1">
    <citation type="submission" date="2023-10" db="EMBL/GenBank/DDBJ databases">
        <authorList>
            <person name="Chen Y."/>
            <person name="Shah S."/>
            <person name="Dougan E. K."/>
            <person name="Thang M."/>
            <person name="Chan C."/>
        </authorList>
    </citation>
    <scope>NUCLEOTIDE SEQUENCE [LARGE SCALE GENOMIC DNA]</scope>
</reference>
<dbReference type="InterPro" id="IPR036056">
    <property type="entry name" value="Fibrinogen-like_C"/>
</dbReference>
<dbReference type="Proteomes" id="UP001189429">
    <property type="component" value="Unassembled WGS sequence"/>
</dbReference>
<keyword evidence="1" id="KW-0732">Signal</keyword>
<keyword evidence="4" id="KW-1185">Reference proteome</keyword>
<dbReference type="Gene3D" id="3.90.215.10">
    <property type="entry name" value="Gamma Fibrinogen, chain A, domain 1"/>
    <property type="match status" value="1"/>
</dbReference>
<name>A0ABN9QF60_9DINO</name>
<gene>
    <name evidence="3" type="ORF">PCOR1329_LOCUS11348</name>
</gene>
<evidence type="ECO:0000259" key="2">
    <source>
        <dbReference type="PROSITE" id="PS51406"/>
    </source>
</evidence>
<dbReference type="InterPro" id="IPR014716">
    <property type="entry name" value="Fibrinogen_a/b/g_C_1"/>
</dbReference>
<dbReference type="PANTHER" id="PTHR19143">
    <property type="entry name" value="FIBRINOGEN/TENASCIN/ANGIOPOEITIN"/>
    <property type="match status" value="1"/>
</dbReference>
<dbReference type="Pfam" id="PF00147">
    <property type="entry name" value="Fibrinogen_C"/>
    <property type="match status" value="1"/>
</dbReference>
<accession>A0ABN9QF60</accession>
<dbReference type="SUPFAM" id="SSF56496">
    <property type="entry name" value="Fibrinogen C-terminal domain-like"/>
    <property type="match status" value="1"/>
</dbReference>
<proteinExistence type="predicted"/>
<dbReference type="InterPro" id="IPR002181">
    <property type="entry name" value="Fibrinogen_a/b/g_C_dom"/>
</dbReference>
<dbReference type="InterPro" id="IPR050373">
    <property type="entry name" value="Fibrinogen_C-term_domain"/>
</dbReference>
<dbReference type="EMBL" id="CAUYUJ010003277">
    <property type="protein sequence ID" value="CAK0804593.1"/>
    <property type="molecule type" value="Genomic_DNA"/>
</dbReference>
<evidence type="ECO:0000313" key="3">
    <source>
        <dbReference type="EMBL" id="CAK0804593.1"/>
    </source>
</evidence>
<evidence type="ECO:0000313" key="4">
    <source>
        <dbReference type="Proteomes" id="UP001189429"/>
    </source>
</evidence>
<feature type="domain" description="Fibrinogen C-terminal" evidence="2">
    <location>
        <begin position="49"/>
        <end position="202"/>
    </location>
</feature>
<organism evidence="3 4">
    <name type="scientific">Prorocentrum cordatum</name>
    <dbReference type="NCBI Taxonomy" id="2364126"/>
    <lineage>
        <taxon>Eukaryota</taxon>
        <taxon>Sar</taxon>
        <taxon>Alveolata</taxon>
        <taxon>Dinophyceae</taxon>
        <taxon>Prorocentrales</taxon>
        <taxon>Prorocentraceae</taxon>
        <taxon>Prorocentrum</taxon>
    </lineage>
</organism>
<feature type="signal peptide" evidence="1">
    <location>
        <begin position="1"/>
        <end position="21"/>
    </location>
</feature>
<feature type="chain" id="PRO_5046890311" description="Fibrinogen C-terminal domain-containing protein" evidence="1">
    <location>
        <begin position="22"/>
        <end position="202"/>
    </location>
</feature>